<dbReference type="OrthoDB" id="3266505at2759"/>
<dbReference type="CDD" id="cd12148">
    <property type="entry name" value="fungal_TF_MHR"/>
    <property type="match status" value="1"/>
</dbReference>
<gene>
    <name evidence="8" type="ORF">ANIA_01303</name>
</gene>
<dbReference type="InterPro" id="IPR001138">
    <property type="entry name" value="Zn2Cys6_DnaBD"/>
</dbReference>
<dbReference type="AlphaFoldDB" id="C8VS78"/>
<feature type="compositionally biased region" description="Polar residues" evidence="6">
    <location>
        <begin position="595"/>
        <end position="605"/>
    </location>
</feature>
<keyword evidence="5" id="KW-0539">Nucleus</keyword>
<feature type="domain" description="Zn(2)-C6 fungal-type" evidence="7">
    <location>
        <begin position="23"/>
        <end position="50"/>
    </location>
</feature>
<dbReference type="Pfam" id="PF04082">
    <property type="entry name" value="Fungal_trans"/>
    <property type="match status" value="1"/>
</dbReference>
<dbReference type="PANTHER" id="PTHR46910:SF17">
    <property type="entry name" value="SCFA-RELATED"/>
    <property type="match status" value="1"/>
</dbReference>
<dbReference type="HOGENOM" id="CLU_005767_1_0_1"/>
<dbReference type="Pfam" id="PF00172">
    <property type="entry name" value="Zn_clus"/>
    <property type="match status" value="1"/>
</dbReference>
<keyword evidence="1" id="KW-0479">Metal-binding</keyword>
<dbReference type="Proteomes" id="UP000000560">
    <property type="component" value="Chromosome VIII"/>
</dbReference>
<proteinExistence type="predicted"/>
<dbReference type="InParanoid" id="C8VS78"/>
<keyword evidence="3" id="KW-0238">DNA-binding</keyword>
<keyword evidence="2" id="KW-0805">Transcription regulation</keyword>
<dbReference type="PROSITE" id="PS50048">
    <property type="entry name" value="ZN2_CY6_FUNGAL_2"/>
    <property type="match status" value="1"/>
</dbReference>
<dbReference type="Gene3D" id="4.10.240.10">
    <property type="entry name" value="Zn(2)-C6 fungal-type DNA-binding domain"/>
    <property type="match status" value="1"/>
</dbReference>
<dbReference type="GO" id="GO:0019626">
    <property type="term" value="P:short-chain fatty acid catabolic process"/>
    <property type="evidence" value="ECO:0000315"/>
    <property type="project" value="AspGD"/>
</dbReference>
<accession>C8VS78</accession>
<dbReference type="GO" id="GO:0006351">
    <property type="term" value="P:DNA-templated transcription"/>
    <property type="evidence" value="ECO:0007669"/>
    <property type="project" value="InterPro"/>
</dbReference>
<keyword evidence="4" id="KW-0804">Transcription</keyword>
<dbReference type="GO" id="GO:0000981">
    <property type="term" value="F:DNA-binding transcription factor activity, RNA polymerase II-specific"/>
    <property type="evidence" value="ECO:0000318"/>
    <property type="project" value="GO_Central"/>
</dbReference>
<evidence type="ECO:0000256" key="2">
    <source>
        <dbReference type="ARBA" id="ARBA00023015"/>
    </source>
</evidence>
<dbReference type="SMART" id="SM00906">
    <property type="entry name" value="Fungal_trans"/>
    <property type="match status" value="1"/>
</dbReference>
<evidence type="ECO:0000256" key="3">
    <source>
        <dbReference type="ARBA" id="ARBA00023125"/>
    </source>
</evidence>
<dbReference type="SMART" id="SM00066">
    <property type="entry name" value="GAL4"/>
    <property type="match status" value="1"/>
</dbReference>
<dbReference type="GO" id="GO:0008270">
    <property type="term" value="F:zinc ion binding"/>
    <property type="evidence" value="ECO:0007669"/>
    <property type="project" value="InterPro"/>
</dbReference>
<organism evidence="8 9">
    <name type="scientific">Emericella nidulans (strain FGSC A4 / ATCC 38163 / CBS 112.46 / NRRL 194 / M139)</name>
    <name type="common">Aspergillus nidulans</name>
    <dbReference type="NCBI Taxonomy" id="227321"/>
    <lineage>
        <taxon>Eukaryota</taxon>
        <taxon>Fungi</taxon>
        <taxon>Dikarya</taxon>
        <taxon>Ascomycota</taxon>
        <taxon>Pezizomycotina</taxon>
        <taxon>Eurotiomycetes</taxon>
        <taxon>Eurotiomycetidae</taxon>
        <taxon>Eurotiales</taxon>
        <taxon>Aspergillaceae</taxon>
        <taxon>Aspergillus</taxon>
        <taxon>Aspergillus subgen. Nidulantes</taxon>
    </lineage>
</organism>
<reference evidence="9" key="2">
    <citation type="journal article" date="2009" name="Fungal Genet. Biol.">
        <title>The 2008 update of the Aspergillus nidulans genome annotation: a community effort.</title>
        <authorList>
            <person name="Wortman J.R."/>
            <person name="Gilsenan J.M."/>
            <person name="Joardar V."/>
            <person name="Deegan J."/>
            <person name="Clutterbuck J."/>
            <person name="Andersen M.R."/>
            <person name="Archer D."/>
            <person name="Bencina M."/>
            <person name="Braus G."/>
            <person name="Coutinho P."/>
            <person name="von Dohren H."/>
            <person name="Doonan J."/>
            <person name="Driessen A.J."/>
            <person name="Durek P."/>
            <person name="Espeso E."/>
            <person name="Fekete E."/>
            <person name="Flipphi M."/>
            <person name="Estrada C.G."/>
            <person name="Geysens S."/>
            <person name="Goldman G."/>
            <person name="de Groot P.W."/>
            <person name="Hansen K."/>
            <person name="Harris S.D."/>
            <person name="Heinekamp T."/>
            <person name="Helmstaedt K."/>
            <person name="Henrissat B."/>
            <person name="Hofmann G."/>
            <person name="Homan T."/>
            <person name="Horio T."/>
            <person name="Horiuchi H."/>
            <person name="James S."/>
            <person name="Jones M."/>
            <person name="Karaffa L."/>
            <person name="Karanyi Z."/>
            <person name="Kato M."/>
            <person name="Keller N."/>
            <person name="Kelly D.E."/>
            <person name="Kiel J.A."/>
            <person name="Kim J.M."/>
            <person name="van der Klei I.J."/>
            <person name="Klis F.M."/>
            <person name="Kovalchuk A."/>
            <person name="Krasevec N."/>
            <person name="Kubicek C.P."/>
            <person name="Liu B."/>
            <person name="Maccabe A."/>
            <person name="Meyer V."/>
            <person name="Mirabito P."/>
            <person name="Miskei M."/>
            <person name="Mos M."/>
            <person name="Mullins J."/>
            <person name="Nelson D.R."/>
            <person name="Nielsen J."/>
            <person name="Oakley B.R."/>
            <person name="Osmani S.A."/>
            <person name="Pakula T."/>
            <person name="Paszewski A."/>
            <person name="Paulsen I."/>
            <person name="Pilsyk S."/>
            <person name="Pocsi I."/>
            <person name="Punt P.J."/>
            <person name="Ram A.F."/>
            <person name="Ren Q."/>
            <person name="Robellet X."/>
            <person name="Robson G."/>
            <person name="Seiboth B."/>
            <person name="van Solingen P."/>
            <person name="Specht T."/>
            <person name="Sun J."/>
            <person name="Taheri-Talesh N."/>
            <person name="Takeshita N."/>
            <person name="Ussery D."/>
            <person name="vanKuyk P.A."/>
            <person name="Visser H."/>
            <person name="van de Vondervoort P.J."/>
            <person name="de Vries R.P."/>
            <person name="Walton J."/>
            <person name="Xiang X."/>
            <person name="Xiong Y."/>
            <person name="Zeng A.P."/>
            <person name="Brandt B.W."/>
            <person name="Cornell M.J."/>
            <person name="van den Hondel C.A."/>
            <person name="Visser J."/>
            <person name="Oliver S.G."/>
            <person name="Turner G."/>
        </authorList>
    </citation>
    <scope>GENOME REANNOTATION</scope>
    <source>
        <strain evidence="9">FGSC A4 / ATCC 38163 / CBS 112.46 / NRRL 194 / M139</strain>
    </source>
</reference>
<feature type="region of interest" description="Disordered" evidence="6">
    <location>
        <begin position="595"/>
        <end position="659"/>
    </location>
</feature>
<feature type="compositionally biased region" description="Polar residues" evidence="6">
    <location>
        <begin position="612"/>
        <end position="622"/>
    </location>
</feature>
<dbReference type="CDD" id="cd00067">
    <property type="entry name" value="GAL4"/>
    <property type="match status" value="1"/>
</dbReference>
<dbReference type="InterPro" id="IPR007219">
    <property type="entry name" value="XnlR_reg_dom"/>
</dbReference>
<dbReference type="EMBL" id="BN001308">
    <property type="protein sequence ID" value="CBF87753.1"/>
    <property type="molecule type" value="Genomic_DNA"/>
</dbReference>
<dbReference type="GO" id="GO:0043565">
    <property type="term" value="F:sequence-specific DNA binding"/>
    <property type="evidence" value="ECO:0000318"/>
    <property type="project" value="GO_Central"/>
</dbReference>
<dbReference type="GeneID" id="2877078"/>
<dbReference type="KEGG" id="ani:ANIA_01303"/>
<dbReference type="SUPFAM" id="SSF57701">
    <property type="entry name" value="Zn2/Cys6 DNA-binding domain"/>
    <property type="match status" value="1"/>
</dbReference>
<dbReference type="VEuPathDB" id="FungiDB:AN1303"/>
<dbReference type="PROSITE" id="PS00463">
    <property type="entry name" value="ZN2_CY6_FUNGAL_1"/>
    <property type="match status" value="1"/>
</dbReference>
<dbReference type="OMA" id="YDGALIQ"/>
<keyword evidence="9" id="KW-1185">Reference proteome</keyword>
<reference evidence="9" key="1">
    <citation type="journal article" date="2005" name="Nature">
        <title>Sequencing of Aspergillus nidulans and comparative analysis with A. fumigatus and A. oryzae.</title>
        <authorList>
            <person name="Galagan J.E."/>
            <person name="Calvo S.E."/>
            <person name="Cuomo C."/>
            <person name="Ma L.J."/>
            <person name="Wortman J.R."/>
            <person name="Batzoglou S."/>
            <person name="Lee S.I."/>
            <person name="Basturkmen M."/>
            <person name="Spevak C.C."/>
            <person name="Clutterbuck J."/>
            <person name="Kapitonov V."/>
            <person name="Jurka J."/>
            <person name="Scazzocchio C."/>
            <person name="Farman M."/>
            <person name="Butler J."/>
            <person name="Purcell S."/>
            <person name="Harris S."/>
            <person name="Braus G.H."/>
            <person name="Draht O."/>
            <person name="Busch S."/>
            <person name="D'Enfert C."/>
            <person name="Bouchier C."/>
            <person name="Goldman G.H."/>
            <person name="Bell-Pedersen D."/>
            <person name="Griffiths-Jones S."/>
            <person name="Doonan J.H."/>
            <person name="Yu J."/>
            <person name="Vienken K."/>
            <person name="Pain A."/>
            <person name="Freitag M."/>
            <person name="Selker E.U."/>
            <person name="Archer D.B."/>
            <person name="Penalva M.A."/>
            <person name="Oakley B.R."/>
            <person name="Momany M."/>
            <person name="Tanaka T."/>
            <person name="Kumagai T."/>
            <person name="Asai K."/>
            <person name="Machida M."/>
            <person name="Nierman W.C."/>
            <person name="Denning D.W."/>
            <person name="Caddick M."/>
            <person name="Hynes M."/>
            <person name="Paoletti M."/>
            <person name="Fischer R."/>
            <person name="Miller B."/>
            <person name="Dyer P."/>
            <person name="Sachs M.S."/>
            <person name="Osmani S.A."/>
            <person name="Birren B.W."/>
        </authorList>
    </citation>
    <scope>NUCLEOTIDE SEQUENCE [LARGE SCALE GENOMIC DNA]</scope>
    <source>
        <strain evidence="9">FGSC A4 / ATCC 38163 / CBS 112.46 / NRRL 194 / M139</strain>
    </source>
</reference>
<dbReference type="RefSeq" id="XP_658907.2">
    <property type="nucleotide sequence ID" value="XM_653815.2"/>
</dbReference>
<dbReference type="GO" id="GO:0005634">
    <property type="term" value="C:nucleus"/>
    <property type="evidence" value="ECO:0000318"/>
    <property type="project" value="GO_Central"/>
</dbReference>
<evidence type="ECO:0000313" key="8">
    <source>
        <dbReference type="EMBL" id="CBF87753.1"/>
    </source>
</evidence>
<evidence type="ECO:0000256" key="5">
    <source>
        <dbReference type="ARBA" id="ARBA00023242"/>
    </source>
</evidence>
<evidence type="ECO:0000313" key="9">
    <source>
        <dbReference type="Proteomes" id="UP000000560"/>
    </source>
</evidence>
<evidence type="ECO:0000256" key="6">
    <source>
        <dbReference type="SAM" id="MobiDB-lite"/>
    </source>
</evidence>
<sequence>MVETRAEGLRQPQSPHFPRVSRACQRCRRQKLKCDEARPCTMCVRAGVSCQSRDIMNTPIRRKKRAVRPPAAATSSNQHVEAAVDRPYEGQNYGASSSAVGFAVNIFGQRATLYSSDISGIPGRASPQPNPRPEWTLEKMSMPPPAVMDAALQAYFDHMHWFIFIFHEIEFMQSVTPLLRQSSWSESSRGRVIAALTAAAVGLQCVAHDSRWPGHSLLASFSLQATSLRDSLIAEVRLHVLKLLDECSLESVQVSLLLGTYYVFHGSPGLAWNMLGLSVRTAYALSMHCPGGITHPDPVLSQVYRRTWNFIIVADTYSAMIYGRPASLDAAFCHLHEMTELEDTRLPPTVSYLLQDPNANGLMFHNQKYRLYEIMRTTLNKVRLINLQTPVSLESFASLVAAIGNAQASLDTWKSGVSPVFKQQYWEEHPALASTAIEKNPPSSENRTIRHLFLQSQMLQLTYDSAVLFINRPLLEHQAKPEFRTAVAEHLSAVRLSMDLSLKAALRVSRVSPVHHESEFSLSFVLMNFFIAGVILCLAPTLWPFSTASNDAKAGVLRIIHASRNLQTKSKIAKHTVQLLTRLVKLSLHQELENALNSNESGSDTNPREQEQGPSQHASPSHSPRLPPTEPCSSSTFKGHFNPPPANPTQSQPAVDVSFPMAGVPAGDLYIEPMHEGGNLNPGLGIPDNSCYHQIDSYMDETLGAFGEMLFNLVPNDPYSAWNWGNNFR</sequence>
<dbReference type="GO" id="GO:0045944">
    <property type="term" value="P:positive regulation of transcription by RNA polymerase II"/>
    <property type="evidence" value="ECO:0000315"/>
    <property type="project" value="AspGD"/>
</dbReference>
<dbReference type="eggNOG" id="ENOG502SJA3">
    <property type="taxonomic scope" value="Eukaryota"/>
</dbReference>
<name>C8VS78_EMENI</name>
<dbReference type="STRING" id="227321.C8VS78"/>
<evidence type="ECO:0000259" key="7">
    <source>
        <dbReference type="PROSITE" id="PS50048"/>
    </source>
</evidence>
<dbReference type="PANTHER" id="PTHR46910">
    <property type="entry name" value="TRANSCRIPTION FACTOR PDR1"/>
    <property type="match status" value="1"/>
</dbReference>
<evidence type="ECO:0000256" key="1">
    <source>
        <dbReference type="ARBA" id="ARBA00022723"/>
    </source>
</evidence>
<evidence type="ECO:0000256" key="4">
    <source>
        <dbReference type="ARBA" id="ARBA00023163"/>
    </source>
</evidence>
<protein>
    <recommendedName>
        <fullName evidence="7">Zn(2)-C6 fungal-type domain-containing protein</fullName>
    </recommendedName>
</protein>
<dbReference type="InterPro" id="IPR036864">
    <property type="entry name" value="Zn2-C6_fun-type_DNA-bd_sf"/>
</dbReference>
<dbReference type="InterPro" id="IPR050987">
    <property type="entry name" value="AtrR-like"/>
</dbReference>